<keyword evidence="2 5" id="KW-0238">DNA-binding</keyword>
<organism evidence="5 6">
    <name type="scientific">Dyadobacter koreensis</name>
    <dbReference type="NCBI Taxonomy" id="408657"/>
    <lineage>
        <taxon>Bacteria</taxon>
        <taxon>Pseudomonadati</taxon>
        <taxon>Bacteroidota</taxon>
        <taxon>Cytophagia</taxon>
        <taxon>Cytophagales</taxon>
        <taxon>Spirosomataceae</taxon>
        <taxon>Dyadobacter</taxon>
    </lineage>
</organism>
<dbReference type="InterPro" id="IPR018060">
    <property type="entry name" value="HTH_AraC"/>
</dbReference>
<evidence type="ECO:0000256" key="2">
    <source>
        <dbReference type="ARBA" id="ARBA00023125"/>
    </source>
</evidence>
<dbReference type="InterPro" id="IPR009057">
    <property type="entry name" value="Homeodomain-like_sf"/>
</dbReference>
<evidence type="ECO:0000313" key="6">
    <source>
        <dbReference type="Proteomes" id="UP000199532"/>
    </source>
</evidence>
<sequence length="265" mass="30632">MDKTGNDERRILFACYTAKSRSTENFVHAHSICYVQTGILEFQLPDTKLSFKAGESFFVKRNSLARTTKYPGEGGEFRSISVFFGQEMLQHFGQENNLVKSNNFTNIPAVTQLRSDRLLKNYFDSLPVYEEESVSQSLISIKMEEGITLLIARHPELKNVLLDFSEPGKVDLEEFMVRNYKFNVDLKKFAHLTGRSLATFKRDFEKIFHSSPNRWIQQKRLEEAKFLIKEKGMKPSEVYLEVGFEDLSHFSFAFKKSFGVAPSFI</sequence>
<dbReference type="Pfam" id="PF12833">
    <property type="entry name" value="HTH_18"/>
    <property type="match status" value="1"/>
</dbReference>
<dbReference type="AlphaFoldDB" id="A0A1H7APA5"/>
<dbReference type="SUPFAM" id="SSF46689">
    <property type="entry name" value="Homeodomain-like"/>
    <property type="match status" value="1"/>
</dbReference>
<gene>
    <name evidence="5" type="ORF">SAMN04487995_5795</name>
</gene>
<name>A0A1H7APA5_9BACT</name>
<proteinExistence type="predicted"/>
<dbReference type="Pfam" id="PF22200">
    <property type="entry name" value="ExsA_N"/>
    <property type="match status" value="1"/>
</dbReference>
<dbReference type="GO" id="GO:0003700">
    <property type="term" value="F:DNA-binding transcription factor activity"/>
    <property type="evidence" value="ECO:0007669"/>
    <property type="project" value="InterPro"/>
</dbReference>
<evidence type="ECO:0000259" key="4">
    <source>
        <dbReference type="PROSITE" id="PS01124"/>
    </source>
</evidence>
<dbReference type="EMBL" id="FNXY01000011">
    <property type="protein sequence ID" value="SEJ67168.1"/>
    <property type="molecule type" value="Genomic_DNA"/>
</dbReference>
<evidence type="ECO:0000256" key="1">
    <source>
        <dbReference type="ARBA" id="ARBA00023015"/>
    </source>
</evidence>
<keyword evidence="3" id="KW-0804">Transcription</keyword>
<evidence type="ECO:0000313" key="5">
    <source>
        <dbReference type="EMBL" id="SEJ67168.1"/>
    </source>
</evidence>
<dbReference type="STRING" id="408657.SAMN04487995_5795"/>
<evidence type="ECO:0000256" key="3">
    <source>
        <dbReference type="ARBA" id="ARBA00023163"/>
    </source>
</evidence>
<protein>
    <submittedName>
        <fullName evidence="5">AraC-type DNA-binding protein</fullName>
    </submittedName>
</protein>
<dbReference type="InterPro" id="IPR054015">
    <property type="entry name" value="ExsA-like_N"/>
</dbReference>
<dbReference type="PROSITE" id="PS01124">
    <property type="entry name" value="HTH_ARAC_FAMILY_2"/>
    <property type="match status" value="1"/>
</dbReference>
<keyword evidence="6" id="KW-1185">Reference proteome</keyword>
<dbReference type="PANTHER" id="PTHR43280:SF2">
    <property type="entry name" value="HTH-TYPE TRANSCRIPTIONAL REGULATOR EXSA"/>
    <property type="match status" value="1"/>
</dbReference>
<dbReference type="RefSeq" id="WP_090341561.1">
    <property type="nucleotide sequence ID" value="NZ_FNXY01000011.1"/>
</dbReference>
<reference evidence="5 6" key="1">
    <citation type="submission" date="2016-10" db="EMBL/GenBank/DDBJ databases">
        <authorList>
            <person name="de Groot N.N."/>
        </authorList>
    </citation>
    <scope>NUCLEOTIDE SEQUENCE [LARGE SCALE GENOMIC DNA]</scope>
    <source>
        <strain evidence="5 6">DSM 19938</strain>
    </source>
</reference>
<dbReference type="OrthoDB" id="4480133at2"/>
<dbReference type="Proteomes" id="UP000199532">
    <property type="component" value="Unassembled WGS sequence"/>
</dbReference>
<dbReference type="SMART" id="SM00342">
    <property type="entry name" value="HTH_ARAC"/>
    <property type="match status" value="1"/>
</dbReference>
<accession>A0A1H7APA5</accession>
<keyword evidence="1" id="KW-0805">Transcription regulation</keyword>
<dbReference type="GO" id="GO:0043565">
    <property type="term" value="F:sequence-specific DNA binding"/>
    <property type="evidence" value="ECO:0007669"/>
    <property type="project" value="InterPro"/>
</dbReference>
<dbReference type="Gene3D" id="1.10.10.60">
    <property type="entry name" value="Homeodomain-like"/>
    <property type="match status" value="1"/>
</dbReference>
<feature type="domain" description="HTH araC/xylS-type" evidence="4">
    <location>
        <begin position="170"/>
        <end position="265"/>
    </location>
</feature>
<dbReference type="PANTHER" id="PTHR43280">
    <property type="entry name" value="ARAC-FAMILY TRANSCRIPTIONAL REGULATOR"/>
    <property type="match status" value="1"/>
</dbReference>